<dbReference type="VEuPathDB" id="FungiDB:I7I51_05565"/>
<organism evidence="2 3">
    <name type="scientific">Ajellomyces capsulatus</name>
    <name type="common">Darling's disease fungus</name>
    <name type="synonym">Histoplasma capsulatum</name>
    <dbReference type="NCBI Taxonomy" id="5037"/>
    <lineage>
        <taxon>Eukaryota</taxon>
        <taxon>Fungi</taxon>
        <taxon>Dikarya</taxon>
        <taxon>Ascomycota</taxon>
        <taxon>Pezizomycotina</taxon>
        <taxon>Eurotiomycetes</taxon>
        <taxon>Eurotiomycetidae</taxon>
        <taxon>Onygenales</taxon>
        <taxon>Ajellomycetaceae</taxon>
        <taxon>Histoplasma</taxon>
    </lineage>
</organism>
<gene>
    <name evidence="2" type="ORF">I7I51_05565</name>
</gene>
<sequence>MARDTRSPSPVGSTHSFKRSRRDEDRNDRSRRDDVRGHRRGDIVTATATATEILIEGEIARAMIEMTAGTKTPIAPVRGTAPEPDTVHETLTTIETIVAEAAIGSIEAGEMNPVTEGGEDGAILLTPSALIDGMIAENRFQIRLQAHRNPLLQSLLPPKQTRKRRLKDEPNFKLGKRRSQPNVNGKKRNLQQRVVHGAYLMRLIRKQLRLKRSRPLKLPQPLQQLHLHLRQMPGGNMTPSLLQKALQHHLQNHHLYWARTSASQVSLPPLQHPHFRLRETRL</sequence>
<feature type="compositionally biased region" description="Basic and acidic residues" evidence="1">
    <location>
        <begin position="21"/>
        <end position="40"/>
    </location>
</feature>
<protein>
    <submittedName>
        <fullName evidence="2">Uncharacterized protein</fullName>
    </submittedName>
</protein>
<evidence type="ECO:0000256" key="1">
    <source>
        <dbReference type="SAM" id="MobiDB-lite"/>
    </source>
</evidence>
<feature type="region of interest" description="Disordered" evidence="1">
    <location>
        <begin position="1"/>
        <end position="40"/>
    </location>
</feature>
<evidence type="ECO:0000313" key="3">
    <source>
        <dbReference type="Proteomes" id="UP000663671"/>
    </source>
</evidence>
<accession>A0A8A1M8H1</accession>
<feature type="non-terminal residue" evidence="2">
    <location>
        <position position="282"/>
    </location>
</feature>
<reference evidence="2" key="1">
    <citation type="submission" date="2021-01" db="EMBL/GenBank/DDBJ databases">
        <title>Chromosome-level genome assembly of a human fungal pathogen reveals clustering of transcriptionally co-regulated genes.</title>
        <authorList>
            <person name="Voorhies M."/>
            <person name="Cohen S."/>
            <person name="Shea T.P."/>
            <person name="Petrus S."/>
            <person name="Munoz J.F."/>
            <person name="Poplawski S."/>
            <person name="Goldman W.E."/>
            <person name="Michael T."/>
            <person name="Cuomo C.A."/>
            <person name="Sil A."/>
            <person name="Beyhan S."/>
        </authorList>
    </citation>
    <scope>NUCLEOTIDE SEQUENCE</scope>
    <source>
        <strain evidence="2">WU24</strain>
    </source>
</reference>
<feature type="region of interest" description="Disordered" evidence="1">
    <location>
        <begin position="153"/>
        <end position="187"/>
    </location>
</feature>
<proteinExistence type="predicted"/>
<dbReference type="AlphaFoldDB" id="A0A8A1M8H1"/>
<name>A0A8A1M8H1_AJECA</name>
<evidence type="ECO:0000313" key="2">
    <source>
        <dbReference type="EMBL" id="QSS60762.1"/>
    </source>
</evidence>
<dbReference type="EMBL" id="CP069110">
    <property type="protein sequence ID" value="QSS60762.1"/>
    <property type="molecule type" value="Genomic_DNA"/>
</dbReference>
<feature type="compositionally biased region" description="Basic residues" evidence="1">
    <location>
        <begin position="174"/>
        <end position="187"/>
    </location>
</feature>
<dbReference type="Proteomes" id="UP000663671">
    <property type="component" value="Chromosome 4"/>
</dbReference>